<proteinExistence type="inferred from homology"/>
<dbReference type="GO" id="GO:0003735">
    <property type="term" value="F:structural constituent of ribosome"/>
    <property type="evidence" value="ECO:0007669"/>
    <property type="project" value="InterPro"/>
</dbReference>
<dbReference type="InterPro" id="IPR050096">
    <property type="entry name" value="Bacterial_rp_bL28"/>
</dbReference>
<evidence type="ECO:0000256" key="4">
    <source>
        <dbReference type="ARBA" id="ARBA00035174"/>
    </source>
</evidence>
<dbReference type="InterPro" id="IPR001383">
    <property type="entry name" value="Ribosomal_bL28_bact-type"/>
</dbReference>
<keyword evidence="8" id="KW-1185">Reference proteome</keyword>
<evidence type="ECO:0000256" key="1">
    <source>
        <dbReference type="ARBA" id="ARBA00008760"/>
    </source>
</evidence>
<organism evidence="7 8">
    <name type="scientific">Malacoplasma iowae DK-CPA</name>
    <dbReference type="NCBI Taxonomy" id="1394179"/>
    <lineage>
        <taxon>Bacteria</taxon>
        <taxon>Bacillati</taxon>
        <taxon>Mycoplasmatota</taxon>
        <taxon>Mycoplasmoidales</taxon>
        <taxon>Mycoplasmoidaceae</taxon>
        <taxon>Malacoplasma</taxon>
    </lineage>
</organism>
<evidence type="ECO:0000313" key="8">
    <source>
        <dbReference type="Proteomes" id="UP000028523"/>
    </source>
</evidence>
<dbReference type="PANTHER" id="PTHR39080:SF1">
    <property type="entry name" value="LARGE RIBOSOMAL SUBUNIT PROTEIN BL28A"/>
    <property type="match status" value="1"/>
</dbReference>
<evidence type="ECO:0000313" key="7">
    <source>
        <dbReference type="EMBL" id="KFB07955.1"/>
    </source>
</evidence>
<dbReference type="NCBIfam" id="TIGR00009">
    <property type="entry name" value="L28"/>
    <property type="match status" value="1"/>
</dbReference>
<dbReference type="HAMAP" id="MF_00373">
    <property type="entry name" value="Ribosomal_bL28"/>
    <property type="match status" value="1"/>
</dbReference>
<dbReference type="GO" id="GO:0005840">
    <property type="term" value="C:ribosome"/>
    <property type="evidence" value="ECO:0007669"/>
    <property type="project" value="UniProtKB-KW"/>
</dbReference>
<feature type="compositionally biased region" description="Basic residues" evidence="6">
    <location>
        <begin position="17"/>
        <end position="26"/>
    </location>
</feature>
<dbReference type="InterPro" id="IPR034704">
    <property type="entry name" value="Ribosomal_bL28/bL31-like_sf"/>
</dbReference>
<sequence>MAKRDQLTGKGPLTGNKRSHALNQTKRKWNLNLQRIKIWGNNGEIIEVKVSARTLKMLKKHNKVVRINYHALNASK</sequence>
<dbReference type="Proteomes" id="UP000028523">
    <property type="component" value="Unassembled WGS sequence"/>
</dbReference>
<keyword evidence="2 5" id="KW-0689">Ribosomal protein</keyword>
<dbReference type="AlphaFoldDB" id="A0A084U4R9"/>
<dbReference type="InterPro" id="IPR037147">
    <property type="entry name" value="Ribosomal_bL28_sf"/>
</dbReference>
<dbReference type="SUPFAM" id="SSF143800">
    <property type="entry name" value="L28p-like"/>
    <property type="match status" value="1"/>
</dbReference>
<accession>A0A084U4R9</accession>
<evidence type="ECO:0000256" key="2">
    <source>
        <dbReference type="ARBA" id="ARBA00022980"/>
    </source>
</evidence>
<dbReference type="RefSeq" id="WP_036451309.1">
    <property type="nucleotide sequence ID" value="NZ_AWQU01000040.1"/>
</dbReference>
<dbReference type="Gene3D" id="2.30.170.40">
    <property type="entry name" value="Ribosomal protein L28/L24"/>
    <property type="match status" value="1"/>
</dbReference>
<keyword evidence="3 5" id="KW-0687">Ribonucleoprotein</keyword>
<gene>
    <name evidence="5 7" type="primary">rpmB</name>
    <name evidence="7" type="ORF">P271_820</name>
</gene>
<feature type="region of interest" description="Disordered" evidence="6">
    <location>
        <begin position="1"/>
        <end position="26"/>
    </location>
</feature>
<protein>
    <recommendedName>
        <fullName evidence="4 5">Large ribosomal subunit protein bL28</fullName>
    </recommendedName>
</protein>
<evidence type="ECO:0000256" key="3">
    <source>
        <dbReference type="ARBA" id="ARBA00023274"/>
    </source>
</evidence>
<name>A0A084U4R9_MALIO</name>
<dbReference type="GO" id="GO:1990904">
    <property type="term" value="C:ribonucleoprotein complex"/>
    <property type="evidence" value="ECO:0007669"/>
    <property type="project" value="UniProtKB-KW"/>
</dbReference>
<dbReference type="InterPro" id="IPR026569">
    <property type="entry name" value="Ribosomal_bL28"/>
</dbReference>
<comment type="caution">
    <text evidence="7">The sequence shown here is derived from an EMBL/GenBank/DDBJ whole genome shotgun (WGS) entry which is preliminary data.</text>
</comment>
<dbReference type="EMBL" id="AWQU01000040">
    <property type="protein sequence ID" value="KFB07955.1"/>
    <property type="molecule type" value="Genomic_DNA"/>
</dbReference>
<evidence type="ECO:0000256" key="5">
    <source>
        <dbReference type="HAMAP-Rule" id="MF_00373"/>
    </source>
</evidence>
<dbReference type="PANTHER" id="PTHR39080">
    <property type="entry name" value="50S RIBOSOMAL PROTEIN L28"/>
    <property type="match status" value="1"/>
</dbReference>
<reference evidence="7 8" key="1">
    <citation type="journal article" date="2014" name="PLoS ONE">
        <title>Reduction of Hydrogen Peroxide Accumulation and Toxicity by a Catalase from Mycoplasma iowae.</title>
        <authorList>
            <person name="Pritchard R.E."/>
            <person name="Prassinos A.J."/>
            <person name="Osborne J.D."/>
            <person name="Raviv Z."/>
            <person name="Balish M.F."/>
        </authorList>
    </citation>
    <scope>NUCLEOTIDE SEQUENCE [LARGE SCALE GENOMIC DNA]</scope>
    <source>
        <strain evidence="7 8">DK-CPA</strain>
    </source>
</reference>
<evidence type="ECO:0000256" key="6">
    <source>
        <dbReference type="SAM" id="MobiDB-lite"/>
    </source>
</evidence>
<comment type="similarity">
    <text evidence="1 5">Belongs to the bacterial ribosomal protein bL28 family.</text>
</comment>
<dbReference type="GO" id="GO:0006412">
    <property type="term" value="P:translation"/>
    <property type="evidence" value="ECO:0007669"/>
    <property type="project" value="UniProtKB-UniRule"/>
</dbReference>
<dbReference type="Pfam" id="PF00830">
    <property type="entry name" value="Ribosomal_L28"/>
    <property type="match status" value="1"/>
</dbReference>